<sequence>MHILAAHYRSEFLATPQLVRVDYAKGVEEFEATLLLKGSTLLLKYIVLGTSLRLQLGRVNNRLFYALTVYDDVLKPATLWSVVESESEVNALKGLVSGEPCPVFLFNELALNVAWSMGKTNFPPAIQNWISCATLGTIEYTAIAEHVHNLLERGFEGTASPDELLSAEIEMLEVWHPLFNHFITSHGFDNLIDLFNSNESGQQEHLAVWLTDNLHPRSVHHSPQIPKGKGTRELTDVLLSHEYGALLIESKALTFFNRDILPDRTKLAKDVSQHLEKAVRQLRGSIRRLKEGVQVTTRAGSVIDVERSKPAHAIVLIPELALVENRESYGPAFISSFMQTTGGFIHILDIAELLRIVQAAEIISQASEKLTPLMAFDYYLMERAKKTRDAGTLCIEVLLRMQP</sequence>
<reference evidence="2" key="1">
    <citation type="journal article" date="2019" name="Int. J. Syst. Evol. Microbiol.">
        <title>The Global Catalogue of Microorganisms (GCM) 10K type strain sequencing project: providing services to taxonomists for standard genome sequencing and annotation.</title>
        <authorList>
            <consortium name="The Broad Institute Genomics Platform"/>
            <consortium name="The Broad Institute Genome Sequencing Center for Infectious Disease"/>
            <person name="Wu L."/>
            <person name="Ma J."/>
        </authorList>
    </citation>
    <scope>NUCLEOTIDE SEQUENCE [LARGE SCALE GENOMIC DNA]</scope>
    <source>
        <strain evidence="2">NBRC 104970</strain>
    </source>
</reference>
<accession>A0ABQ6BWV2</accession>
<name>A0ABQ6BWV2_9NEIS</name>
<dbReference type="RefSeq" id="WP_018748604.1">
    <property type="nucleotide sequence ID" value="NZ_BSOZ01000080.1"/>
</dbReference>
<evidence type="ECO:0000313" key="2">
    <source>
        <dbReference type="Proteomes" id="UP001156836"/>
    </source>
</evidence>
<comment type="caution">
    <text evidence="1">The sequence shown here is derived from an EMBL/GenBank/DDBJ whole genome shotgun (WGS) entry which is preliminary data.</text>
</comment>
<dbReference type="Proteomes" id="UP001156836">
    <property type="component" value="Unassembled WGS sequence"/>
</dbReference>
<dbReference type="EMBL" id="BSOZ01000080">
    <property type="protein sequence ID" value="GLS05989.1"/>
    <property type="molecule type" value="Genomic_DNA"/>
</dbReference>
<keyword evidence="2" id="KW-1185">Reference proteome</keyword>
<organism evidence="1 2">
    <name type="scientific">Chitiniphilus shinanonensis</name>
    <dbReference type="NCBI Taxonomy" id="553088"/>
    <lineage>
        <taxon>Bacteria</taxon>
        <taxon>Pseudomonadati</taxon>
        <taxon>Pseudomonadota</taxon>
        <taxon>Betaproteobacteria</taxon>
        <taxon>Neisseriales</taxon>
        <taxon>Chitinibacteraceae</taxon>
        <taxon>Chitiniphilus</taxon>
    </lineage>
</organism>
<evidence type="ECO:0000313" key="1">
    <source>
        <dbReference type="EMBL" id="GLS05989.1"/>
    </source>
</evidence>
<protein>
    <submittedName>
        <fullName evidence="1">Uncharacterized protein</fullName>
    </submittedName>
</protein>
<proteinExistence type="predicted"/>
<gene>
    <name evidence="1" type="ORF">GCM10007860_31530</name>
</gene>